<feature type="transmembrane region" description="Helical" evidence="6">
    <location>
        <begin position="344"/>
        <end position="365"/>
    </location>
</feature>
<keyword evidence="3 6" id="KW-0812">Transmembrane</keyword>
<keyword evidence="4 6" id="KW-1133">Transmembrane helix</keyword>
<feature type="transmembrane region" description="Helical" evidence="6">
    <location>
        <begin position="68"/>
        <end position="87"/>
    </location>
</feature>
<dbReference type="NCBIfam" id="TIGR04407">
    <property type="entry name" value="LptF_YjgP"/>
    <property type="match status" value="1"/>
</dbReference>
<organism evidence="7 8">
    <name type="scientific">Amylibacter marinus</name>
    <dbReference type="NCBI Taxonomy" id="1475483"/>
    <lineage>
        <taxon>Bacteria</taxon>
        <taxon>Pseudomonadati</taxon>
        <taxon>Pseudomonadota</taxon>
        <taxon>Alphaproteobacteria</taxon>
        <taxon>Rhodobacterales</taxon>
        <taxon>Paracoccaceae</taxon>
        <taxon>Amylibacter</taxon>
    </lineage>
</organism>
<evidence type="ECO:0000256" key="3">
    <source>
        <dbReference type="ARBA" id="ARBA00022692"/>
    </source>
</evidence>
<dbReference type="PANTHER" id="PTHR33529:SF6">
    <property type="entry name" value="YJGP_YJGQ FAMILY PERMEASE"/>
    <property type="match status" value="1"/>
</dbReference>
<evidence type="ECO:0000256" key="1">
    <source>
        <dbReference type="ARBA" id="ARBA00004651"/>
    </source>
</evidence>
<dbReference type="InterPro" id="IPR030922">
    <property type="entry name" value="LptF"/>
</dbReference>
<evidence type="ECO:0000313" key="8">
    <source>
        <dbReference type="Proteomes" id="UP001156694"/>
    </source>
</evidence>
<keyword evidence="8" id="KW-1185">Reference proteome</keyword>
<feature type="transmembrane region" description="Helical" evidence="6">
    <location>
        <begin position="108"/>
        <end position="130"/>
    </location>
</feature>
<proteinExistence type="predicted"/>
<dbReference type="PANTHER" id="PTHR33529">
    <property type="entry name" value="SLR0882 PROTEIN-RELATED"/>
    <property type="match status" value="1"/>
</dbReference>
<evidence type="ECO:0000256" key="6">
    <source>
        <dbReference type="SAM" id="Phobius"/>
    </source>
</evidence>
<feature type="transmembrane region" description="Helical" evidence="6">
    <location>
        <begin position="12"/>
        <end position="34"/>
    </location>
</feature>
<keyword evidence="2" id="KW-1003">Cell membrane</keyword>
<protein>
    <submittedName>
        <fullName evidence="7">LPS export ABC transporter permease LptF</fullName>
    </submittedName>
</protein>
<gene>
    <name evidence="7" type="ORF">GCM10007939_04130</name>
</gene>
<name>A0ABQ5VRT9_9RHOB</name>
<evidence type="ECO:0000256" key="4">
    <source>
        <dbReference type="ARBA" id="ARBA00022989"/>
    </source>
</evidence>
<dbReference type="InterPro" id="IPR005495">
    <property type="entry name" value="LptG/LptF_permease"/>
</dbReference>
<dbReference type="Proteomes" id="UP001156694">
    <property type="component" value="Unassembled WGS sequence"/>
</dbReference>
<dbReference type="EMBL" id="BSNN01000002">
    <property type="protein sequence ID" value="GLQ34130.1"/>
    <property type="molecule type" value="Genomic_DNA"/>
</dbReference>
<reference evidence="8" key="1">
    <citation type="journal article" date="2019" name="Int. J. Syst. Evol. Microbiol.">
        <title>The Global Catalogue of Microorganisms (GCM) 10K type strain sequencing project: providing services to taxonomists for standard genome sequencing and annotation.</title>
        <authorList>
            <consortium name="The Broad Institute Genomics Platform"/>
            <consortium name="The Broad Institute Genome Sequencing Center for Infectious Disease"/>
            <person name="Wu L."/>
            <person name="Ma J."/>
        </authorList>
    </citation>
    <scope>NUCLEOTIDE SEQUENCE [LARGE SCALE GENOMIC DNA]</scope>
    <source>
        <strain evidence="8">NBRC 110140</strain>
    </source>
</reference>
<evidence type="ECO:0000256" key="5">
    <source>
        <dbReference type="ARBA" id="ARBA00023136"/>
    </source>
</evidence>
<sequence length="383" mass="42434">MQGLELKKLDRYILGQLLGPFFFFCLVFAGILWLNQALAIVDIVIDNGQPASVFVKLSLLLFPKVMESTIPIAGFAASIFVTNKLFGESELVVMMSAGRSNHQLTKPFFTFGMICLVLMLVMVHFVNPWAKTEQLDRRDEIRRQFITQIIQPGEFISDQDRYTFFFGEKFPNGLVRDVLIEERISDTETVTHIAKQGQVVNEDGQITLVLFEGSIQRLQRGNNNLSLVQFDSLAFDLSSLGGDIPARESQISELSTPALLAHISGMEADLPALIRAQTLLHERISITLLVLLAPALGMATLLLGGFSRSGFLPRIGLGVLLMAGINSLRGAAESWGSVDIHSWPMIYVPIIVTIGLILLLIWLGTKDLKTLFRLRKDVFGAAT</sequence>
<keyword evidence="5 6" id="KW-0472">Membrane</keyword>
<evidence type="ECO:0000256" key="2">
    <source>
        <dbReference type="ARBA" id="ARBA00022475"/>
    </source>
</evidence>
<evidence type="ECO:0000313" key="7">
    <source>
        <dbReference type="EMBL" id="GLQ34130.1"/>
    </source>
</evidence>
<accession>A0ABQ5VRT9</accession>
<dbReference type="Pfam" id="PF03739">
    <property type="entry name" value="LptF_LptG"/>
    <property type="match status" value="1"/>
</dbReference>
<comment type="caution">
    <text evidence="7">The sequence shown here is derived from an EMBL/GenBank/DDBJ whole genome shotgun (WGS) entry which is preliminary data.</text>
</comment>
<feature type="transmembrane region" description="Helical" evidence="6">
    <location>
        <begin position="284"/>
        <end position="304"/>
    </location>
</feature>
<feature type="transmembrane region" description="Helical" evidence="6">
    <location>
        <begin position="311"/>
        <end position="332"/>
    </location>
</feature>
<comment type="subcellular location">
    <subcellularLocation>
        <location evidence="1">Cell membrane</location>
        <topology evidence="1">Multi-pass membrane protein</topology>
    </subcellularLocation>
</comment>